<keyword evidence="5" id="KW-0677">Repeat</keyword>
<accession>A9V7D2</accession>
<dbReference type="InterPro" id="IPR036322">
    <property type="entry name" value="WD40_repeat_dom_sf"/>
</dbReference>
<dbReference type="InterPro" id="IPR015943">
    <property type="entry name" value="WD40/YVTN_repeat-like_dom_sf"/>
</dbReference>
<evidence type="ECO:0000256" key="1">
    <source>
        <dbReference type="ARBA" id="ARBA00004123"/>
    </source>
</evidence>
<gene>
    <name evidence="10" type="ORF">MONBRDRAFT_10829</name>
</gene>
<evidence type="ECO:0000256" key="9">
    <source>
        <dbReference type="SAM" id="MobiDB-lite"/>
    </source>
</evidence>
<dbReference type="InterPro" id="IPR020472">
    <property type="entry name" value="WD40_PAC1"/>
</dbReference>
<dbReference type="PANTHER" id="PTHR19855:SF12">
    <property type="entry name" value="WD REPEAT-CONTAINING PROTEIN 37"/>
    <property type="match status" value="1"/>
</dbReference>
<keyword evidence="6" id="KW-0539">Nucleus</keyword>
<evidence type="ECO:0000256" key="3">
    <source>
        <dbReference type="ARBA" id="ARBA00022490"/>
    </source>
</evidence>
<dbReference type="PRINTS" id="PR00320">
    <property type="entry name" value="GPROTEINBRPT"/>
</dbReference>
<dbReference type="PANTHER" id="PTHR19855">
    <property type="entry name" value="WD40 REPEAT PROTEIN 12, 37"/>
    <property type="match status" value="1"/>
</dbReference>
<dbReference type="AlphaFoldDB" id="A9V7D2"/>
<comment type="subcellular location">
    <subcellularLocation>
        <location evidence="2">Cytoplasm</location>
    </subcellularLocation>
    <subcellularLocation>
        <location evidence="1">Nucleus</location>
    </subcellularLocation>
</comment>
<keyword evidence="11" id="KW-1185">Reference proteome</keyword>
<proteinExistence type="predicted"/>
<dbReference type="GO" id="GO:0005737">
    <property type="term" value="C:cytoplasm"/>
    <property type="evidence" value="ECO:0007669"/>
    <property type="project" value="UniProtKB-SubCell"/>
</dbReference>
<evidence type="ECO:0000256" key="7">
    <source>
        <dbReference type="ARBA" id="ARBA00040954"/>
    </source>
</evidence>
<organism evidence="10 11">
    <name type="scientific">Monosiga brevicollis</name>
    <name type="common">Choanoflagellate</name>
    <dbReference type="NCBI Taxonomy" id="81824"/>
    <lineage>
        <taxon>Eukaryota</taxon>
        <taxon>Choanoflagellata</taxon>
        <taxon>Craspedida</taxon>
        <taxon>Salpingoecidae</taxon>
        <taxon>Monosiga</taxon>
    </lineage>
</organism>
<dbReference type="Pfam" id="PF00400">
    <property type="entry name" value="WD40"/>
    <property type="match status" value="3"/>
</dbReference>
<evidence type="ECO:0000256" key="6">
    <source>
        <dbReference type="ARBA" id="ARBA00023242"/>
    </source>
</evidence>
<dbReference type="PROSITE" id="PS50082">
    <property type="entry name" value="WD_REPEATS_2"/>
    <property type="match status" value="1"/>
</dbReference>
<dbReference type="STRING" id="81824.A9V7D2"/>
<evidence type="ECO:0000256" key="5">
    <source>
        <dbReference type="ARBA" id="ARBA00022737"/>
    </source>
</evidence>
<dbReference type="KEGG" id="mbr:MONBRDRAFT_10829"/>
<dbReference type="RefSeq" id="XP_001748677.1">
    <property type="nucleotide sequence ID" value="XM_001748625.1"/>
</dbReference>
<dbReference type="eggNOG" id="KOG0300">
    <property type="taxonomic scope" value="Eukaryota"/>
</dbReference>
<dbReference type="FunFam" id="2.130.10.10:FF:002921">
    <property type="entry name" value="Predicted protein"/>
    <property type="match status" value="1"/>
</dbReference>
<dbReference type="InterPro" id="IPR001680">
    <property type="entry name" value="WD40_rpt"/>
</dbReference>
<dbReference type="FunCoup" id="A9V7D2">
    <property type="interactions" value="1297"/>
</dbReference>
<dbReference type="GeneID" id="5893903"/>
<keyword evidence="4 8" id="KW-0853">WD repeat</keyword>
<evidence type="ECO:0000313" key="11">
    <source>
        <dbReference type="Proteomes" id="UP000001357"/>
    </source>
</evidence>
<dbReference type="Gene3D" id="2.130.10.10">
    <property type="entry name" value="YVTN repeat-like/Quinoprotein amine dehydrogenase"/>
    <property type="match status" value="3"/>
</dbReference>
<name>A9V7D2_MONBE</name>
<protein>
    <recommendedName>
        <fullName evidence="7">WD repeat-containing protein 37</fullName>
    </recommendedName>
</protein>
<feature type="region of interest" description="Disordered" evidence="9">
    <location>
        <begin position="415"/>
        <end position="436"/>
    </location>
</feature>
<evidence type="ECO:0000256" key="2">
    <source>
        <dbReference type="ARBA" id="ARBA00004496"/>
    </source>
</evidence>
<sequence>MAMSMAAAETVDEDGQLSELMRHVRAVEAIAVDLARQNRMLRHRLALHGDDVLDKHSPRVIASPEDMFDEQKLASACVDSIVRLYDARSGLIHLSYQGHRGAVNGVALRRASALESSAAAIGVSASGDHTVHIWRVPSSILDVLLQFIKLHGADLTGVRVCGLDRSKTLTEANLHFEQHDVSDAVSTPANLDATSVLRLHTGAVSSVDFASDTSILSGSWDCTSALTDIETGKLILKLDQNDACSEAQVTYVKCNENGHIAATCTRESSTNTRLWDFRQGSLSMINIIDGHRGAVNGVAFMDDYKLVTGSDDRTIKVWDLRRLQRAEVTINTSDAVNRLSVSPNNKLIAAPLESPFVKIYSTAGVKATRLPLRKGRQRHRKMTTCTVWLSDEQVISAGLDGEIYQWRLARTNERGPLNQRKSGRSESEPFASGDND</sequence>
<dbReference type="EMBL" id="CH991565">
    <property type="protein sequence ID" value="EDQ86564.1"/>
    <property type="molecule type" value="Genomic_DNA"/>
</dbReference>
<evidence type="ECO:0000313" key="10">
    <source>
        <dbReference type="EMBL" id="EDQ86564.1"/>
    </source>
</evidence>
<feature type="repeat" description="WD" evidence="8">
    <location>
        <begin position="288"/>
        <end position="328"/>
    </location>
</feature>
<dbReference type="SUPFAM" id="SSF50978">
    <property type="entry name" value="WD40 repeat-like"/>
    <property type="match status" value="1"/>
</dbReference>
<keyword evidence="3" id="KW-0963">Cytoplasm</keyword>
<reference evidence="10 11" key="1">
    <citation type="journal article" date="2008" name="Nature">
        <title>The genome of the choanoflagellate Monosiga brevicollis and the origin of metazoans.</title>
        <authorList>
            <consortium name="JGI Sequencing"/>
            <person name="King N."/>
            <person name="Westbrook M.J."/>
            <person name="Young S.L."/>
            <person name="Kuo A."/>
            <person name="Abedin M."/>
            <person name="Chapman J."/>
            <person name="Fairclough S."/>
            <person name="Hellsten U."/>
            <person name="Isogai Y."/>
            <person name="Letunic I."/>
            <person name="Marr M."/>
            <person name="Pincus D."/>
            <person name="Putnam N."/>
            <person name="Rokas A."/>
            <person name="Wright K.J."/>
            <person name="Zuzow R."/>
            <person name="Dirks W."/>
            <person name="Good M."/>
            <person name="Goodstein D."/>
            <person name="Lemons D."/>
            <person name="Li W."/>
            <person name="Lyons J.B."/>
            <person name="Morris A."/>
            <person name="Nichols S."/>
            <person name="Richter D.J."/>
            <person name="Salamov A."/>
            <person name="Bork P."/>
            <person name="Lim W.A."/>
            <person name="Manning G."/>
            <person name="Miller W.T."/>
            <person name="McGinnis W."/>
            <person name="Shapiro H."/>
            <person name="Tjian R."/>
            <person name="Grigoriev I.V."/>
            <person name="Rokhsar D."/>
        </authorList>
    </citation>
    <scope>NUCLEOTIDE SEQUENCE [LARGE SCALE GENOMIC DNA]</scope>
    <source>
        <strain evidence="11">MX1 / ATCC 50154</strain>
    </source>
</reference>
<dbReference type="Proteomes" id="UP000001357">
    <property type="component" value="Unassembled WGS sequence"/>
</dbReference>
<dbReference type="InParanoid" id="A9V7D2"/>
<evidence type="ECO:0000256" key="4">
    <source>
        <dbReference type="ARBA" id="ARBA00022574"/>
    </source>
</evidence>
<dbReference type="InterPro" id="IPR019775">
    <property type="entry name" value="WD40_repeat_CS"/>
</dbReference>
<dbReference type="PROSITE" id="PS50294">
    <property type="entry name" value="WD_REPEATS_REGION"/>
    <property type="match status" value="1"/>
</dbReference>
<dbReference type="SMART" id="SM00320">
    <property type="entry name" value="WD40"/>
    <property type="match status" value="6"/>
</dbReference>
<dbReference type="GO" id="GO:0005634">
    <property type="term" value="C:nucleus"/>
    <property type="evidence" value="ECO:0007669"/>
    <property type="project" value="UniProtKB-SubCell"/>
</dbReference>
<dbReference type="PROSITE" id="PS00678">
    <property type="entry name" value="WD_REPEATS_1"/>
    <property type="match status" value="1"/>
</dbReference>
<evidence type="ECO:0000256" key="8">
    <source>
        <dbReference type="PROSITE-ProRule" id="PRU00221"/>
    </source>
</evidence>